<feature type="signal peptide" evidence="1">
    <location>
        <begin position="1"/>
        <end position="17"/>
    </location>
</feature>
<dbReference type="AlphaFoldDB" id="E1II57"/>
<dbReference type="STRING" id="765420.OSCT_3008"/>
<evidence type="ECO:0000313" key="2">
    <source>
        <dbReference type="EMBL" id="EFO79175.1"/>
    </source>
</evidence>
<evidence type="ECO:0000256" key="1">
    <source>
        <dbReference type="SAM" id="SignalP"/>
    </source>
</evidence>
<dbReference type="eggNOG" id="ENOG5030T4Z">
    <property type="taxonomic scope" value="Bacteria"/>
</dbReference>
<accession>E1II57</accession>
<comment type="caution">
    <text evidence="2">The sequence shown here is derived from an EMBL/GenBank/DDBJ whole genome shotgun (WGS) entry which is preliminary data.</text>
</comment>
<evidence type="ECO:0000313" key="3">
    <source>
        <dbReference type="Proteomes" id="UP000054010"/>
    </source>
</evidence>
<organism evidence="2 3">
    <name type="scientific">Oscillochloris trichoides DG-6</name>
    <dbReference type="NCBI Taxonomy" id="765420"/>
    <lineage>
        <taxon>Bacteria</taxon>
        <taxon>Bacillati</taxon>
        <taxon>Chloroflexota</taxon>
        <taxon>Chloroflexia</taxon>
        <taxon>Chloroflexales</taxon>
        <taxon>Chloroflexineae</taxon>
        <taxon>Oscillochloridaceae</taxon>
        <taxon>Oscillochloris</taxon>
    </lineage>
</organism>
<proteinExistence type="predicted"/>
<dbReference type="EMBL" id="ADVR01000122">
    <property type="protein sequence ID" value="EFO79175.1"/>
    <property type="molecule type" value="Genomic_DNA"/>
</dbReference>
<dbReference type="HOGENOM" id="CLU_120851_0_0_0"/>
<reference evidence="2 3" key="1">
    <citation type="journal article" date="2011" name="J. Bacteriol.">
        <title>Draft genome sequence of the anoxygenic filamentous phototrophic bacterium Oscillochloris trichoides subsp. DG-6.</title>
        <authorList>
            <person name="Kuznetsov B.B."/>
            <person name="Ivanovsky R.N."/>
            <person name="Keppen O.I."/>
            <person name="Sukhacheva M.V."/>
            <person name="Bumazhkin B.K."/>
            <person name="Patutina E.O."/>
            <person name="Beletsky A.V."/>
            <person name="Mardanov A.V."/>
            <person name="Baslerov R.V."/>
            <person name="Panteleeva A.N."/>
            <person name="Kolganova T.V."/>
            <person name="Ravin N.V."/>
            <person name="Skryabin K.G."/>
        </authorList>
    </citation>
    <scope>NUCLEOTIDE SEQUENCE [LARGE SCALE GENOMIC DNA]</scope>
    <source>
        <strain evidence="2 3">DG-6</strain>
    </source>
</reference>
<sequence>MSLLLQSLLLTTPQALAPTPTALPPTPSIPATPLPAPLPADERVLRLALLDLEAEDRHLWSAIYLLRTASQIDDALLALQSNDLDAARRALLNARRSLDQAYAISGEPEKGPIDTFRLQIGQIRNDLYLRPEGLDRRLRQVRQLMLSLVDAGGM</sequence>
<keyword evidence="3" id="KW-1185">Reference proteome</keyword>
<dbReference type="Proteomes" id="UP000054010">
    <property type="component" value="Unassembled WGS sequence"/>
</dbReference>
<keyword evidence="1" id="KW-0732">Signal</keyword>
<protein>
    <submittedName>
        <fullName evidence="2">Uncharacterized protein</fullName>
    </submittedName>
</protein>
<feature type="chain" id="PRO_5003146993" evidence="1">
    <location>
        <begin position="18"/>
        <end position="154"/>
    </location>
</feature>
<name>E1II57_9CHLR</name>
<gene>
    <name evidence="2" type="ORF">OSCT_3008</name>
</gene>